<reference evidence="2 3" key="1">
    <citation type="submission" date="2018-11" db="EMBL/GenBank/DDBJ databases">
        <title>Sequencing the genomes of 1000 actinobacteria strains.</title>
        <authorList>
            <person name="Klenk H.-P."/>
        </authorList>
    </citation>
    <scope>NUCLEOTIDE SEQUENCE [LARGE SCALE GENOMIC DNA]</scope>
    <source>
        <strain evidence="2 3">DSM 9580</strain>
    </source>
</reference>
<evidence type="ECO:0000256" key="1">
    <source>
        <dbReference type="SAM" id="Phobius"/>
    </source>
</evidence>
<name>A0A3N2AUI0_9MICO</name>
<protein>
    <recommendedName>
        <fullName evidence="4">LysM domain-containing protein</fullName>
    </recommendedName>
</protein>
<keyword evidence="3" id="KW-1185">Reference proteome</keyword>
<gene>
    <name evidence="2" type="ORF">EDD26_1942</name>
</gene>
<keyword evidence="1" id="KW-0472">Membrane</keyword>
<dbReference type="Proteomes" id="UP000275456">
    <property type="component" value="Unassembled WGS sequence"/>
</dbReference>
<keyword evidence="1" id="KW-1133">Transmembrane helix</keyword>
<accession>A0A3N2AUI0</accession>
<dbReference type="Gene3D" id="3.10.350.10">
    <property type="entry name" value="LysM domain"/>
    <property type="match status" value="1"/>
</dbReference>
<dbReference type="RefSeq" id="WP_123697532.1">
    <property type="nucleotide sequence ID" value="NZ_RKHJ01000001.1"/>
</dbReference>
<evidence type="ECO:0008006" key="4">
    <source>
        <dbReference type="Google" id="ProtNLM"/>
    </source>
</evidence>
<feature type="transmembrane region" description="Helical" evidence="1">
    <location>
        <begin position="26"/>
        <end position="52"/>
    </location>
</feature>
<comment type="caution">
    <text evidence="2">The sequence shown here is derived from an EMBL/GenBank/DDBJ whole genome shotgun (WGS) entry which is preliminary data.</text>
</comment>
<keyword evidence="1" id="KW-0812">Transmembrane</keyword>
<dbReference type="AlphaFoldDB" id="A0A3N2AUI0"/>
<dbReference type="OrthoDB" id="5084290at2"/>
<dbReference type="InterPro" id="IPR036779">
    <property type="entry name" value="LysM_dom_sf"/>
</dbReference>
<organism evidence="2 3">
    <name type="scientific">Agrococcus jenensis</name>
    <dbReference type="NCBI Taxonomy" id="46353"/>
    <lineage>
        <taxon>Bacteria</taxon>
        <taxon>Bacillati</taxon>
        <taxon>Actinomycetota</taxon>
        <taxon>Actinomycetes</taxon>
        <taxon>Micrococcales</taxon>
        <taxon>Microbacteriaceae</taxon>
        <taxon>Agrococcus</taxon>
    </lineage>
</organism>
<evidence type="ECO:0000313" key="3">
    <source>
        <dbReference type="Proteomes" id="UP000275456"/>
    </source>
</evidence>
<sequence>MTAIATARITGTPTVRVRMTPRGRRALALLVAAPVIVAGTLAGAGVLGGALAGAVASSSTSTAEFEHITVLPGQSLWQIAEAVAPEADPRDVIAEIELLNGIAGAIQPGEQLAIPAHYSR</sequence>
<proteinExistence type="predicted"/>
<dbReference type="EMBL" id="RKHJ01000001">
    <property type="protein sequence ID" value="ROR66558.1"/>
    <property type="molecule type" value="Genomic_DNA"/>
</dbReference>
<evidence type="ECO:0000313" key="2">
    <source>
        <dbReference type="EMBL" id="ROR66558.1"/>
    </source>
</evidence>